<dbReference type="EMBL" id="KM462860">
    <property type="protein sequence ID" value="AIT93381.1"/>
    <property type="molecule type" value="Genomic_DNA"/>
</dbReference>
<accession>A0A097KJL2</accession>
<dbReference type="Pfam" id="PF00961">
    <property type="entry name" value="LAGLIDADG_1"/>
    <property type="match status" value="1"/>
</dbReference>
<dbReference type="InterPro" id="IPR027434">
    <property type="entry name" value="Homing_endonucl"/>
</dbReference>
<keyword evidence="2" id="KW-0378">Hydrolase</keyword>
<dbReference type="InterPro" id="IPR004860">
    <property type="entry name" value="LAGLIDADG_dom"/>
</dbReference>
<proteinExistence type="predicted"/>
<dbReference type="GO" id="GO:0004519">
    <property type="term" value="F:endonuclease activity"/>
    <property type="evidence" value="ECO:0007669"/>
    <property type="project" value="UniProtKB-KW"/>
</dbReference>
<evidence type="ECO:0000313" key="2">
    <source>
        <dbReference type="EMBL" id="AIT93381.1"/>
    </source>
</evidence>
<gene>
    <name evidence="2" type="primary">orf163</name>
</gene>
<sequence>MVKEKNSQKPDDSTIADCAYIAGFLDGDGCINAQIVARNDYRLKYQIRLSVTFFQRSKRKWLLLWLKKKIGSGTLRERSDGMCEYAIFGPQGVKSLLIKLSPFLKGKRRQAMLTLGIIERLSRKQSKEDFLRLCRVADKFGLLNDSKRRTITSQVVEKTLGDL</sequence>
<dbReference type="RefSeq" id="YP_009104761.1">
    <property type="nucleotide sequence ID" value="NC_025524.1"/>
</dbReference>
<dbReference type="GeneID" id="31078375"/>
<organism evidence="2">
    <name type="scientific">Symbiochloris handae</name>
    <dbReference type="NCBI Taxonomy" id="1853882"/>
    <lineage>
        <taxon>Eukaryota</taxon>
        <taxon>Viridiplantae</taxon>
        <taxon>Chlorophyta</taxon>
        <taxon>core chlorophytes</taxon>
        <taxon>Trebouxiophyceae</taxon>
        <taxon>Trebouxiales</taxon>
        <taxon>Trebouxiaceae</taxon>
        <taxon>Symbiochloris</taxon>
    </lineage>
</organism>
<name>A0A097KJL2_9CHLO</name>
<keyword evidence="2" id="KW-0934">Plastid</keyword>
<geneLocation type="chloroplast" evidence="2"/>
<keyword evidence="2" id="KW-0255">Endonuclease</keyword>
<feature type="domain" description="Homing endonuclease LAGLIDADG" evidence="1">
    <location>
        <begin position="21"/>
        <end position="96"/>
    </location>
</feature>
<dbReference type="AlphaFoldDB" id="A0A097KJL2"/>
<dbReference type="Gene3D" id="3.10.28.10">
    <property type="entry name" value="Homing endonucleases"/>
    <property type="match status" value="1"/>
</dbReference>
<protein>
    <submittedName>
        <fullName evidence="2">Putative LAGLIDADG homing endonuclease</fullName>
    </submittedName>
</protein>
<dbReference type="SUPFAM" id="SSF55608">
    <property type="entry name" value="Homing endonucleases"/>
    <property type="match status" value="1"/>
</dbReference>
<keyword evidence="2" id="KW-0540">Nuclease</keyword>
<reference evidence="2" key="1">
    <citation type="journal article" date="2014" name="BMC Evol. Biol.">
        <title>Chloroplast phylogenomic analysis resolves deep-level relationships within the green algal class Trebouxiophyceae.</title>
        <authorList>
            <person name="Lemieux C."/>
            <person name="Otis C."/>
            <person name="Turmel M."/>
        </authorList>
    </citation>
    <scope>NUCLEOTIDE SEQUENCE</scope>
</reference>
<evidence type="ECO:0000259" key="1">
    <source>
        <dbReference type="Pfam" id="PF00961"/>
    </source>
</evidence>
<keyword evidence="2" id="KW-0150">Chloroplast</keyword>